<sequence>MAKAELSNKNSFIYAQSRYHGKFTPEHLAFNANLQEFAQKLAYISALHTGGKLSSEKAYEQVASLWQKIEQSKRAMNIGSK</sequence>
<protein>
    <recommendedName>
        <fullName evidence="3">Isopropylmalate/homocitrate/citramalate synthase</fullName>
    </recommendedName>
</protein>
<comment type="caution">
    <text evidence="1">The sequence shown here is derived from an EMBL/GenBank/DDBJ whole genome shotgun (WGS) entry which is preliminary data.</text>
</comment>
<reference evidence="1 2" key="1">
    <citation type="journal article" date="2015" name="Genome Announc.">
        <title>Draft Genome Sequence of the Terrestrial Cyanobacterium Scytonema millei VB511283, Isolated from Eastern India.</title>
        <authorList>
            <person name="Sen D."/>
            <person name="Chandrababunaidu M.M."/>
            <person name="Singh D."/>
            <person name="Sanghi N."/>
            <person name="Ghorai A."/>
            <person name="Mishra G.P."/>
            <person name="Madduluri M."/>
            <person name="Adhikary S.P."/>
            <person name="Tripathy S."/>
        </authorList>
    </citation>
    <scope>NUCLEOTIDE SEQUENCE [LARGE SCALE GENOMIC DNA]</scope>
    <source>
        <strain evidence="1 2">VB511283</strain>
    </source>
</reference>
<gene>
    <name evidence="1" type="ORF">QH73_0000020</name>
</gene>
<keyword evidence="2" id="KW-1185">Reference proteome</keyword>
<accession>A0A9X5I325</accession>
<dbReference type="InterPro" id="IPR055643">
    <property type="entry name" value="DUF7219"/>
</dbReference>
<dbReference type="OrthoDB" id="426986at2"/>
<name>A0A9X5I325_9CYAN</name>
<proteinExistence type="predicted"/>
<dbReference type="EMBL" id="JTJC03000001">
    <property type="protein sequence ID" value="NHC33062.1"/>
    <property type="molecule type" value="Genomic_DNA"/>
</dbReference>
<dbReference type="AlphaFoldDB" id="A0A9X5I325"/>
<organism evidence="1 2">
    <name type="scientific">Scytonema millei VB511283</name>
    <dbReference type="NCBI Taxonomy" id="1245923"/>
    <lineage>
        <taxon>Bacteria</taxon>
        <taxon>Bacillati</taxon>
        <taxon>Cyanobacteriota</taxon>
        <taxon>Cyanophyceae</taxon>
        <taxon>Nostocales</taxon>
        <taxon>Scytonemataceae</taxon>
        <taxon>Scytonema</taxon>
    </lineage>
</organism>
<evidence type="ECO:0000313" key="1">
    <source>
        <dbReference type="EMBL" id="NHC33062.1"/>
    </source>
</evidence>
<dbReference type="RefSeq" id="WP_015157499.1">
    <property type="nucleotide sequence ID" value="NZ_JTJC03000001.1"/>
</dbReference>
<dbReference type="Pfam" id="PF23856">
    <property type="entry name" value="DUF7219"/>
    <property type="match status" value="1"/>
</dbReference>
<dbReference type="Proteomes" id="UP000031532">
    <property type="component" value="Unassembled WGS sequence"/>
</dbReference>
<evidence type="ECO:0008006" key="3">
    <source>
        <dbReference type="Google" id="ProtNLM"/>
    </source>
</evidence>
<evidence type="ECO:0000313" key="2">
    <source>
        <dbReference type="Proteomes" id="UP000031532"/>
    </source>
</evidence>